<feature type="transmembrane region" description="Helical" evidence="8">
    <location>
        <begin position="338"/>
        <end position="359"/>
    </location>
</feature>
<dbReference type="InterPro" id="IPR005821">
    <property type="entry name" value="Ion_trans_dom"/>
</dbReference>
<dbReference type="SUPFAM" id="SSF51206">
    <property type="entry name" value="cAMP-binding domain-like"/>
    <property type="match status" value="1"/>
</dbReference>
<dbReference type="Gene3D" id="1.10.287.70">
    <property type="match status" value="1"/>
</dbReference>
<dbReference type="InterPro" id="IPR014710">
    <property type="entry name" value="RmlC-like_jellyroll"/>
</dbReference>
<sequence length="1401" mass="163896">MYFFYFIYIQIIIQMSLIYQQIKDDEDFQALRVRKESSIHSENMKESEDEENTQKKNNKDEETNKERSLHINIQKNQQTSTFINDLTEGKMTKYSPMLSPQKDNPNLGFDGEIHSIYQGSGFLKGYKKNPKKLMKAINLLVNVKSFYNQLTKNTRIFQKLTQEQYILIGDNASFYTNRRVQKFSNKKISHYLQLFQQGIHETLRFFQMIPIIQPHTAIKTLWDFFQGVVALIFFGFDMLIQFNTGIVIKGQVEQSRVQIAKQYLRENFIMDVIGITPIFLLNSSHLNEALTQSSSIIQNILYACVIFKCFMLLSIYERIEQKFGYQKNLENFFDLIKLLFKIGSICHFFSLLWFALGQYEIHILGKSNTWIQYKSIQDAGIFTQYIYSFYYITTTMITVGYGDITPQNEIEITFSVLIMYLTSVVYAYSLNCIGNILYNINESHKDFRSDMRTIHQLMEEQNVKQSVRVKISNYVEYLCKESNHQKKAKQDQILSKLSHQLRSELMNEIKGKFISEIPLFKDIIQQQTIAKIIENMEECLFSPGEVIFQHHDQDDCAIYYLLKGQVKISLEDQVHRTVKLIERKGCFGELSFITGNERIGTATANDFCRSYKIKRENFLDIIKQNSQDFENFKMLYESVCLKGNLKFAKLYCYSCKRGDHTAQMCPKTHLIFSKQILIQKYNKSEPITKRTNHSRRKIRYNSKNLYQQVQEALVNIHLVPEYEEIIQIIEKIAHLNDTFLELYYSEEELSNCDAVSNNFNMSLKEIQQASHREKLSNFQNEAYDQSQSRELIDKNNLTPSQSSESDYEDNSISNSQSSSRETTTIEVNSQKENSQKQNKSKKRPRSTRSFAYEMNENIIQESSDESGEDENQNGNKKINYNNQVIKWASKFNQQSEMSAFSVKEQNEDFQFDDQSRKYLKDLEDEFFQKNQDYQNRSSYFQKSRQSMKSINQMNQSSPNVFPKRKSYHKDYSEKSINQLHNQENDSQYMFKNLSSSPIYGHIDNKSYHNQQSGLSNVVHYQNQSIVGFGDFNMSDQNIEDLDQTREKKSNSVSTSKFNKDNISGKQAVGGYRKSVSFDPDNFQEMQKEYIKKQITGSVKRLHSQRSQEQSQRPYKPPSSSFQKIPSVLKNQSSLAIYHSSFNNTQSNILSNQSSQLRKQSTKNFKRQSTNINQSYSNMPSSSPGQQQQTQKGILKKHQNERRQLKPNDMRLILQNEEKLIELYQNQQQQEQDEEQLISVKYKHSKLNQDFEDDKFDCMKNYVYYYPQFNAPIVISNYNQHLNKAQNGLKRRVTIQGKNLKSRIKRVINTKKGQNTPFSGNLVSPTPLLLSNAAIDKGTFQQLGDKSTKTIQYYNNTHIQTNLIQSTEKIISAADTNINSSKFGLSTVLQYMKDKKQESKKQ</sequence>
<comment type="subcellular location">
    <subcellularLocation>
        <location evidence="1">Membrane</location>
        <topology evidence="1">Multi-pass membrane protein</topology>
    </subcellularLocation>
</comment>
<feature type="domain" description="Cyclic nucleotide-binding" evidence="9">
    <location>
        <begin position="520"/>
        <end position="622"/>
    </location>
</feature>
<evidence type="ECO:0000313" key="11">
    <source>
        <dbReference type="Proteomes" id="UP000009168"/>
    </source>
</evidence>
<dbReference type="SUPFAM" id="SSF81324">
    <property type="entry name" value="Voltage-gated potassium channels"/>
    <property type="match status" value="1"/>
</dbReference>
<feature type="compositionally biased region" description="Polar residues" evidence="7">
    <location>
        <begin position="1171"/>
        <end position="1184"/>
    </location>
</feature>
<protein>
    <submittedName>
        <fullName evidence="10">Cation channel family protein</fullName>
    </submittedName>
</protein>
<feature type="compositionally biased region" description="Low complexity" evidence="7">
    <location>
        <begin position="810"/>
        <end position="819"/>
    </location>
</feature>
<evidence type="ECO:0000256" key="3">
    <source>
        <dbReference type="ARBA" id="ARBA00022692"/>
    </source>
</evidence>
<feature type="transmembrane region" description="Helical" evidence="8">
    <location>
        <begin position="268"/>
        <end position="284"/>
    </location>
</feature>
<dbReference type="RefSeq" id="XP_001023041.2">
    <property type="nucleotide sequence ID" value="XM_001023041.2"/>
</dbReference>
<feature type="region of interest" description="Disordered" evidence="7">
    <location>
        <begin position="1171"/>
        <end position="1207"/>
    </location>
</feature>
<dbReference type="Pfam" id="PF00027">
    <property type="entry name" value="cNMP_binding"/>
    <property type="match status" value="1"/>
</dbReference>
<keyword evidence="3 8" id="KW-0812">Transmembrane</keyword>
<accession>I7MHB5</accession>
<dbReference type="GO" id="GO:0035725">
    <property type="term" value="P:sodium ion transmembrane transport"/>
    <property type="evidence" value="ECO:0007669"/>
    <property type="project" value="TreeGrafter"/>
</dbReference>
<feature type="compositionally biased region" description="Polar residues" evidence="7">
    <location>
        <begin position="1050"/>
        <end position="1064"/>
    </location>
</feature>
<dbReference type="PANTHER" id="PTHR45689">
    <property type="entry name" value="I[[H]] CHANNEL, ISOFORM E"/>
    <property type="match status" value="1"/>
</dbReference>
<evidence type="ECO:0000313" key="10">
    <source>
        <dbReference type="EMBL" id="EAS02796.2"/>
    </source>
</evidence>
<dbReference type="GO" id="GO:0098855">
    <property type="term" value="C:HCN channel complex"/>
    <property type="evidence" value="ECO:0007669"/>
    <property type="project" value="TreeGrafter"/>
</dbReference>
<dbReference type="eggNOG" id="KOG0501">
    <property type="taxonomic scope" value="Eukaryota"/>
</dbReference>
<dbReference type="Gene3D" id="1.10.287.630">
    <property type="entry name" value="Helix hairpin bin"/>
    <property type="match status" value="1"/>
</dbReference>
<dbReference type="InParanoid" id="I7MHB5"/>
<reference evidence="11" key="1">
    <citation type="journal article" date="2006" name="PLoS Biol.">
        <title>Macronuclear genome sequence of the ciliate Tetrahymena thermophila, a model eukaryote.</title>
        <authorList>
            <person name="Eisen J.A."/>
            <person name="Coyne R.S."/>
            <person name="Wu M."/>
            <person name="Wu D."/>
            <person name="Thiagarajan M."/>
            <person name="Wortman J.R."/>
            <person name="Badger J.H."/>
            <person name="Ren Q."/>
            <person name="Amedeo P."/>
            <person name="Jones K.M."/>
            <person name="Tallon L.J."/>
            <person name="Delcher A.L."/>
            <person name="Salzberg S.L."/>
            <person name="Silva J.C."/>
            <person name="Haas B.J."/>
            <person name="Majoros W.H."/>
            <person name="Farzad M."/>
            <person name="Carlton J.M."/>
            <person name="Smith R.K. Jr."/>
            <person name="Garg J."/>
            <person name="Pearlman R.E."/>
            <person name="Karrer K.M."/>
            <person name="Sun L."/>
            <person name="Manning G."/>
            <person name="Elde N.C."/>
            <person name="Turkewitz A.P."/>
            <person name="Asai D.J."/>
            <person name="Wilkes D.E."/>
            <person name="Wang Y."/>
            <person name="Cai H."/>
            <person name="Collins K."/>
            <person name="Stewart B.A."/>
            <person name="Lee S.R."/>
            <person name="Wilamowska K."/>
            <person name="Weinberg Z."/>
            <person name="Ruzzo W.L."/>
            <person name="Wloga D."/>
            <person name="Gaertig J."/>
            <person name="Frankel J."/>
            <person name="Tsao C.-C."/>
            <person name="Gorovsky M.A."/>
            <person name="Keeling P.J."/>
            <person name="Waller R.F."/>
            <person name="Patron N.J."/>
            <person name="Cherry J.M."/>
            <person name="Stover N.A."/>
            <person name="Krieger C.J."/>
            <person name="del Toro C."/>
            <person name="Ryder H.F."/>
            <person name="Williamson S.C."/>
            <person name="Barbeau R.A."/>
            <person name="Hamilton E.P."/>
            <person name="Orias E."/>
        </authorList>
    </citation>
    <scope>NUCLEOTIDE SEQUENCE [LARGE SCALE GENOMIC DNA]</scope>
    <source>
        <strain evidence="11">SB210</strain>
    </source>
</reference>
<dbReference type="GeneID" id="7836832"/>
<dbReference type="InterPro" id="IPR018490">
    <property type="entry name" value="cNMP-bd_dom_sf"/>
</dbReference>
<feature type="region of interest" description="Disordered" evidence="7">
    <location>
        <begin position="1094"/>
        <end position="1123"/>
    </location>
</feature>
<keyword evidence="4 8" id="KW-1133">Transmembrane helix</keyword>
<dbReference type="Proteomes" id="UP000009168">
    <property type="component" value="Unassembled WGS sequence"/>
</dbReference>
<dbReference type="Gene3D" id="2.60.120.10">
    <property type="entry name" value="Jelly Rolls"/>
    <property type="match status" value="1"/>
</dbReference>
<name>I7MHB5_TETTS</name>
<keyword evidence="6 8" id="KW-0472">Membrane</keyword>
<evidence type="ECO:0000256" key="1">
    <source>
        <dbReference type="ARBA" id="ARBA00004141"/>
    </source>
</evidence>
<feature type="transmembrane region" description="Helical" evidence="8">
    <location>
        <begin position="414"/>
        <end position="438"/>
    </location>
</feature>
<keyword evidence="11" id="KW-1185">Reference proteome</keyword>
<dbReference type="InterPro" id="IPR000595">
    <property type="entry name" value="cNMP-bd_dom"/>
</dbReference>
<evidence type="ECO:0000256" key="5">
    <source>
        <dbReference type="ARBA" id="ARBA00023065"/>
    </source>
</evidence>
<proteinExistence type="predicted"/>
<feature type="transmembrane region" description="Helical" evidence="8">
    <location>
        <begin position="379"/>
        <end position="402"/>
    </location>
</feature>
<organism evidence="10 11">
    <name type="scientific">Tetrahymena thermophila (strain SB210)</name>
    <dbReference type="NCBI Taxonomy" id="312017"/>
    <lineage>
        <taxon>Eukaryota</taxon>
        <taxon>Sar</taxon>
        <taxon>Alveolata</taxon>
        <taxon>Ciliophora</taxon>
        <taxon>Intramacronucleata</taxon>
        <taxon>Oligohymenophorea</taxon>
        <taxon>Hymenostomatida</taxon>
        <taxon>Tetrahymenina</taxon>
        <taxon>Tetrahymenidae</taxon>
        <taxon>Tetrahymena</taxon>
    </lineage>
</organism>
<dbReference type="PROSITE" id="PS50042">
    <property type="entry name" value="CNMP_BINDING_3"/>
    <property type="match status" value="1"/>
</dbReference>
<dbReference type="GO" id="GO:0003254">
    <property type="term" value="P:regulation of membrane depolarization"/>
    <property type="evidence" value="ECO:0007669"/>
    <property type="project" value="TreeGrafter"/>
</dbReference>
<dbReference type="GO" id="GO:0005249">
    <property type="term" value="F:voltage-gated potassium channel activity"/>
    <property type="evidence" value="ECO:0007669"/>
    <property type="project" value="TreeGrafter"/>
</dbReference>
<evidence type="ECO:0000256" key="4">
    <source>
        <dbReference type="ARBA" id="ARBA00022989"/>
    </source>
</evidence>
<evidence type="ECO:0000256" key="2">
    <source>
        <dbReference type="ARBA" id="ARBA00022448"/>
    </source>
</evidence>
<dbReference type="KEGG" id="tet:TTHERM_00348860"/>
<dbReference type="InterPro" id="IPR051413">
    <property type="entry name" value="K/Na_HCN_channel"/>
</dbReference>
<feature type="compositionally biased region" description="Low complexity" evidence="7">
    <location>
        <begin position="828"/>
        <end position="837"/>
    </location>
</feature>
<feature type="region of interest" description="Disordered" evidence="7">
    <location>
        <begin position="37"/>
        <end position="69"/>
    </location>
</feature>
<evidence type="ECO:0000256" key="8">
    <source>
        <dbReference type="SAM" id="Phobius"/>
    </source>
</evidence>
<feature type="transmembrane region" description="Helical" evidence="8">
    <location>
        <begin position="296"/>
        <end position="317"/>
    </location>
</feature>
<feature type="region of interest" description="Disordered" evidence="7">
    <location>
        <begin position="782"/>
        <end position="851"/>
    </location>
</feature>
<dbReference type="EMBL" id="GG662523">
    <property type="protein sequence ID" value="EAS02796.2"/>
    <property type="molecule type" value="Genomic_DNA"/>
</dbReference>
<feature type="region of interest" description="Disordered" evidence="7">
    <location>
        <begin position="1042"/>
        <end position="1065"/>
    </location>
</feature>
<feature type="compositionally biased region" description="Polar residues" evidence="7">
    <location>
        <begin position="1104"/>
        <end position="1123"/>
    </location>
</feature>
<dbReference type="PANTHER" id="PTHR45689:SF5">
    <property type="entry name" value="I[[H]] CHANNEL, ISOFORM E"/>
    <property type="match status" value="1"/>
</dbReference>
<feature type="compositionally biased region" description="Polar residues" evidence="7">
    <location>
        <begin position="782"/>
        <end position="804"/>
    </location>
</feature>
<keyword evidence="5" id="KW-0406">Ion transport</keyword>
<dbReference type="CDD" id="cd00038">
    <property type="entry name" value="CAP_ED"/>
    <property type="match status" value="1"/>
</dbReference>
<evidence type="ECO:0000256" key="7">
    <source>
        <dbReference type="SAM" id="MobiDB-lite"/>
    </source>
</evidence>
<dbReference type="Pfam" id="PF00520">
    <property type="entry name" value="Ion_trans"/>
    <property type="match status" value="1"/>
</dbReference>
<dbReference type="OrthoDB" id="10035564at2759"/>
<gene>
    <name evidence="10" type="ORF">TTHERM_00348860</name>
</gene>
<evidence type="ECO:0000256" key="6">
    <source>
        <dbReference type="ARBA" id="ARBA00023136"/>
    </source>
</evidence>
<keyword evidence="2" id="KW-0813">Transport</keyword>
<evidence type="ECO:0000259" key="9">
    <source>
        <dbReference type="PROSITE" id="PS50042"/>
    </source>
</evidence>
<feature type="transmembrane region" description="Helical" evidence="8">
    <location>
        <begin position="224"/>
        <end position="248"/>
    </location>
</feature>